<dbReference type="EMBL" id="CASHSV030000615">
    <property type="protein sequence ID" value="CAJ2671169.1"/>
    <property type="molecule type" value="Genomic_DNA"/>
</dbReference>
<sequence length="103" mass="11672">MFYLCVSSFSETCVLEKFLTRICFLSLMTKEVSDPLCMMIYTCCDGNPEWFGDLYSDGGWPVVVEIVRTASSASFGEDWIKLLLSRICLEESQLPVLFSSELV</sequence>
<organism evidence="1 2">
    <name type="scientific">Trifolium pratense</name>
    <name type="common">Red clover</name>
    <dbReference type="NCBI Taxonomy" id="57577"/>
    <lineage>
        <taxon>Eukaryota</taxon>
        <taxon>Viridiplantae</taxon>
        <taxon>Streptophyta</taxon>
        <taxon>Embryophyta</taxon>
        <taxon>Tracheophyta</taxon>
        <taxon>Spermatophyta</taxon>
        <taxon>Magnoliopsida</taxon>
        <taxon>eudicotyledons</taxon>
        <taxon>Gunneridae</taxon>
        <taxon>Pentapetalae</taxon>
        <taxon>rosids</taxon>
        <taxon>fabids</taxon>
        <taxon>Fabales</taxon>
        <taxon>Fabaceae</taxon>
        <taxon>Papilionoideae</taxon>
        <taxon>50 kb inversion clade</taxon>
        <taxon>NPAAA clade</taxon>
        <taxon>Hologalegina</taxon>
        <taxon>IRL clade</taxon>
        <taxon>Trifolieae</taxon>
        <taxon>Trifolium</taxon>
    </lineage>
</organism>
<evidence type="ECO:0000313" key="1">
    <source>
        <dbReference type="EMBL" id="CAJ2671169.1"/>
    </source>
</evidence>
<evidence type="ECO:0000313" key="2">
    <source>
        <dbReference type="Proteomes" id="UP001177021"/>
    </source>
</evidence>
<reference evidence="1" key="1">
    <citation type="submission" date="2023-10" db="EMBL/GenBank/DDBJ databases">
        <authorList>
            <person name="Rodriguez Cubillos JULIANA M."/>
            <person name="De Vega J."/>
        </authorList>
    </citation>
    <scope>NUCLEOTIDE SEQUENCE</scope>
</reference>
<dbReference type="Proteomes" id="UP001177021">
    <property type="component" value="Unassembled WGS sequence"/>
</dbReference>
<accession>A0ACB0LRY4</accession>
<name>A0ACB0LRY4_TRIPR</name>
<protein>
    <submittedName>
        <fullName evidence="1">Uncharacterized protein</fullName>
    </submittedName>
</protein>
<gene>
    <name evidence="1" type="ORF">MILVUS5_LOCUS35064</name>
</gene>
<proteinExistence type="predicted"/>
<comment type="caution">
    <text evidence="1">The sequence shown here is derived from an EMBL/GenBank/DDBJ whole genome shotgun (WGS) entry which is preliminary data.</text>
</comment>
<keyword evidence="2" id="KW-1185">Reference proteome</keyword>